<dbReference type="PANTHER" id="PTHR30371:SF0">
    <property type="entry name" value="SEC-INDEPENDENT PROTEIN TRANSLOCASE PROTEIN TATC, CHLOROPLASTIC-RELATED"/>
    <property type="match status" value="1"/>
</dbReference>
<evidence type="ECO:0000256" key="7">
    <source>
        <dbReference type="HAMAP-Rule" id="MF_00902"/>
    </source>
</evidence>
<keyword evidence="7" id="KW-1003">Cell membrane</keyword>
<dbReference type="PRINTS" id="PR01840">
    <property type="entry name" value="TATCFAMILY"/>
</dbReference>
<evidence type="ECO:0000256" key="4">
    <source>
        <dbReference type="ARBA" id="ARBA00022989"/>
    </source>
</evidence>
<feature type="transmembrane region" description="Helical" evidence="7">
    <location>
        <begin position="169"/>
        <end position="195"/>
    </location>
</feature>
<dbReference type="AlphaFoldDB" id="A0A9X1SUV0"/>
<keyword evidence="2 7" id="KW-0812">Transmembrane</keyword>
<comment type="subcellular location">
    <subcellularLocation>
        <location evidence="7">Cell membrane</location>
        <topology evidence="7">Multi-pass membrane protein</topology>
    </subcellularLocation>
    <subcellularLocation>
        <location evidence="1">Membrane</location>
        <topology evidence="1">Multi-pass membrane protein</topology>
    </subcellularLocation>
</comment>
<evidence type="ECO:0000256" key="6">
    <source>
        <dbReference type="ARBA" id="ARBA00023136"/>
    </source>
</evidence>
<comment type="function">
    <text evidence="7">Part of the twin-arginine translocation (Tat) system that transports large folded proteins containing a characteristic twin-arginine motif in their signal peptide across membranes. Together with TatB, TatC is part of a receptor directly interacting with Tat signal peptides.</text>
</comment>
<evidence type="ECO:0000313" key="9">
    <source>
        <dbReference type="EMBL" id="MCD5312130.1"/>
    </source>
</evidence>
<dbReference type="Proteomes" id="UP001138997">
    <property type="component" value="Unassembled WGS sequence"/>
</dbReference>
<dbReference type="GO" id="GO:0043953">
    <property type="term" value="P:protein transport by the Tat complex"/>
    <property type="evidence" value="ECO:0007669"/>
    <property type="project" value="UniProtKB-UniRule"/>
</dbReference>
<organism evidence="9 10">
    <name type="scientific">Kineosporia babensis</name>
    <dbReference type="NCBI Taxonomy" id="499548"/>
    <lineage>
        <taxon>Bacteria</taxon>
        <taxon>Bacillati</taxon>
        <taxon>Actinomycetota</taxon>
        <taxon>Actinomycetes</taxon>
        <taxon>Kineosporiales</taxon>
        <taxon>Kineosporiaceae</taxon>
        <taxon>Kineosporia</taxon>
    </lineage>
</organism>
<comment type="caution">
    <text evidence="9">The sequence shown here is derived from an EMBL/GenBank/DDBJ whole genome shotgun (WGS) entry which is preliminary data.</text>
</comment>
<accession>A0A9X1SUV0</accession>
<dbReference type="HAMAP" id="MF_00902">
    <property type="entry name" value="TatC"/>
    <property type="match status" value="1"/>
</dbReference>
<name>A0A9X1SUV0_9ACTN</name>
<dbReference type="Pfam" id="PF00902">
    <property type="entry name" value="TatC"/>
    <property type="match status" value="1"/>
</dbReference>
<keyword evidence="3 7" id="KW-0653">Protein transport</keyword>
<evidence type="ECO:0000256" key="8">
    <source>
        <dbReference type="SAM" id="MobiDB-lite"/>
    </source>
</evidence>
<sequence>MAVTKPSKPGKRPKNPEGRMSLKEHLAELRYRVVVSTVALVLATVGGWFLVHPVLENLIIQPLAEASAHGQKVTLTYRAIADAFNIQVKVAVYIGIVISSPVWLYQFWAFITPGLTKKERRTSLWFVAFAVPLFLSGVWLAILVLPKAVAFGAEFALEGSLNQPDAQTVITFASRLMIALGVAFLMPLVLIGLNMMGLVSGRNMGKYWRIAVFCAFLFAAIVSPSPDASQMILMALPLVGLYVVSVFVALFNDRRRARKRRNDPVFGLSDDESSPLASDDEPIDRP</sequence>
<feature type="compositionally biased region" description="Acidic residues" evidence="8">
    <location>
        <begin position="269"/>
        <end position="286"/>
    </location>
</feature>
<dbReference type="RefSeq" id="WP_231442040.1">
    <property type="nucleotide sequence ID" value="NZ_JAJOMB010000007.1"/>
</dbReference>
<evidence type="ECO:0000256" key="2">
    <source>
        <dbReference type="ARBA" id="ARBA00022692"/>
    </source>
</evidence>
<feature type="transmembrane region" description="Helical" evidence="7">
    <location>
        <begin position="29"/>
        <end position="51"/>
    </location>
</feature>
<evidence type="ECO:0000256" key="1">
    <source>
        <dbReference type="ARBA" id="ARBA00004141"/>
    </source>
</evidence>
<dbReference type="EMBL" id="JAJOMB010000007">
    <property type="protein sequence ID" value="MCD5312130.1"/>
    <property type="molecule type" value="Genomic_DNA"/>
</dbReference>
<dbReference type="PANTHER" id="PTHR30371">
    <property type="entry name" value="SEC-INDEPENDENT PROTEIN TRANSLOCASE PROTEIN TATC"/>
    <property type="match status" value="1"/>
</dbReference>
<keyword evidence="10" id="KW-1185">Reference proteome</keyword>
<dbReference type="GO" id="GO:0065002">
    <property type="term" value="P:intracellular protein transmembrane transport"/>
    <property type="evidence" value="ECO:0007669"/>
    <property type="project" value="TreeGrafter"/>
</dbReference>
<comment type="similarity">
    <text evidence="7">Belongs to the TatC family.</text>
</comment>
<evidence type="ECO:0000313" key="10">
    <source>
        <dbReference type="Proteomes" id="UP001138997"/>
    </source>
</evidence>
<dbReference type="NCBIfam" id="TIGR00945">
    <property type="entry name" value="tatC"/>
    <property type="match status" value="1"/>
</dbReference>
<protein>
    <recommendedName>
        <fullName evidence="7">Sec-independent protein translocase protein TatC</fullName>
    </recommendedName>
</protein>
<feature type="transmembrane region" description="Helical" evidence="7">
    <location>
        <begin position="231"/>
        <end position="251"/>
    </location>
</feature>
<evidence type="ECO:0000256" key="5">
    <source>
        <dbReference type="ARBA" id="ARBA00023010"/>
    </source>
</evidence>
<gene>
    <name evidence="7 9" type="primary">tatC</name>
    <name evidence="9" type="ORF">LR394_14560</name>
</gene>
<dbReference type="GO" id="GO:0033281">
    <property type="term" value="C:TAT protein transport complex"/>
    <property type="evidence" value="ECO:0007669"/>
    <property type="project" value="UniProtKB-UniRule"/>
</dbReference>
<keyword evidence="7" id="KW-0813">Transport</keyword>
<comment type="subunit">
    <text evidence="7">The Tat system comprises two distinct complexes: a TatABC complex, containing multiple copies of TatA, TatB and TatC subunits, and a separate TatA complex, containing only TatA subunits. Substrates initially bind to the TatABC complex, which probably triggers association of the separate TatA complex to form the active translocon.</text>
</comment>
<dbReference type="GO" id="GO:0009977">
    <property type="term" value="F:proton motive force dependent protein transmembrane transporter activity"/>
    <property type="evidence" value="ECO:0007669"/>
    <property type="project" value="TreeGrafter"/>
</dbReference>
<feature type="region of interest" description="Disordered" evidence="8">
    <location>
        <begin position="264"/>
        <end position="286"/>
    </location>
</feature>
<keyword evidence="4 7" id="KW-1133">Transmembrane helix</keyword>
<feature type="transmembrane region" description="Helical" evidence="7">
    <location>
        <begin position="123"/>
        <end position="149"/>
    </location>
</feature>
<feature type="transmembrane region" description="Helical" evidence="7">
    <location>
        <begin position="90"/>
        <end position="111"/>
    </location>
</feature>
<reference evidence="9" key="1">
    <citation type="submission" date="2021-11" db="EMBL/GenBank/DDBJ databases">
        <title>Streptomyces corallinus and Kineosporia corallina sp. nov., two new coral-derived marine actinobacteria.</title>
        <authorList>
            <person name="Buangrab K."/>
            <person name="Sutthacheep M."/>
            <person name="Yeemin T."/>
            <person name="Harunari E."/>
            <person name="Igarashi Y."/>
            <person name="Sripreechasak P."/>
            <person name="Kanchanasin P."/>
            <person name="Tanasupawat S."/>
            <person name="Phongsopitanun W."/>
        </authorList>
    </citation>
    <scope>NUCLEOTIDE SEQUENCE</scope>
    <source>
        <strain evidence="9">JCM 31032</strain>
    </source>
</reference>
<keyword evidence="6 7" id="KW-0472">Membrane</keyword>
<feature type="transmembrane region" description="Helical" evidence="7">
    <location>
        <begin position="207"/>
        <end position="225"/>
    </location>
</feature>
<dbReference type="InterPro" id="IPR002033">
    <property type="entry name" value="TatC"/>
</dbReference>
<evidence type="ECO:0000256" key="3">
    <source>
        <dbReference type="ARBA" id="ARBA00022927"/>
    </source>
</evidence>
<keyword evidence="5 7" id="KW-0811">Translocation</keyword>
<proteinExistence type="inferred from homology"/>